<sequence length="324" mass="37979">MKKTVIEYYEELPQNLHFYKIEEESTLGNNFYRMNAEYGCGSVQVMNFHNQFLIIIADFIPSNNFEKVSEIEEEYFEISQFETDSSYFKVDGKKVKQVDKGICCYANTRKSAYAFCESNKSTCFTKVIITKKYFDSFLEERFGNAYETSKDALDFLVENPNSPELNFVFQQIKDCPAVGNTRNLYMEGKVIEILSLITNTIEMKKNRPHISVKLDRKDKRSLNKVITFMKHNLSSYPSIEELSKIANMSCSRFQMAFRQVYGTTVYEYLKVMRMNYALLLLQDTDDKIYHIALKVGYKNAGHFAKIFKSTFKMSPMEYRNIHHI</sequence>
<protein>
    <submittedName>
        <fullName evidence="5">Melibiose operon regulatory protein</fullName>
    </submittedName>
</protein>
<keyword evidence="1" id="KW-0805">Transcription regulation</keyword>
<dbReference type="EMBL" id="UGTH01000001">
    <property type="protein sequence ID" value="SUB75375.1"/>
    <property type="molecule type" value="Genomic_DNA"/>
</dbReference>
<organism evidence="5 6">
    <name type="scientific">Peptoniphilus indolicus</name>
    <dbReference type="NCBI Taxonomy" id="33030"/>
    <lineage>
        <taxon>Bacteria</taxon>
        <taxon>Bacillati</taxon>
        <taxon>Bacillota</taxon>
        <taxon>Tissierellia</taxon>
        <taxon>Tissierellales</taxon>
        <taxon>Peptoniphilaceae</taxon>
        <taxon>Peptoniphilus</taxon>
    </lineage>
</organism>
<accession>A0A379DCU0</accession>
<evidence type="ECO:0000256" key="1">
    <source>
        <dbReference type="ARBA" id="ARBA00023015"/>
    </source>
</evidence>
<evidence type="ECO:0000256" key="3">
    <source>
        <dbReference type="ARBA" id="ARBA00023163"/>
    </source>
</evidence>
<dbReference type="PANTHER" id="PTHR47893:SF1">
    <property type="entry name" value="REGULATORY PROTEIN PCHR"/>
    <property type="match status" value="1"/>
</dbReference>
<dbReference type="SMART" id="SM00342">
    <property type="entry name" value="HTH_ARAC"/>
    <property type="match status" value="1"/>
</dbReference>
<dbReference type="PROSITE" id="PS01124">
    <property type="entry name" value="HTH_ARAC_FAMILY_2"/>
    <property type="match status" value="1"/>
</dbReference>
<dbReference type="SUPFAM" id="SSF46689">
    <property type="entry name" value="Homeodomain-like"/>
    <property type="match status" value="2"/>
</dbReference>
<feature type="domain" description="HTH araC/xylS-type" evidence="4">
    <location>
        <begin position="223"/>
        <end position="321"/>
    </location>
</feature>
<dbReference type="GO" id="GO:0043565">
    <property type="term" value="F:sequence-specific DNA binding"/>
    <property type="evidence" value="ECO:0007669"/>
    <property type="project" value="InterPro"/>
</dbReference>
<evidence type="ECO:0000259" key="4">
    <source>
        <dbReference type="PROSITE" id="PS01124"/>
    </source>
</evidence>
<dbReference type="InterPro" id="IPR020449">
    <property type="entry name" value="Tscrpt_reg_AraC-type_HTH"/>
</dbReference>
<dbReference type="AlphaFoldDB" id="A0A379DCU0"/>
<dbReference type="GO" id="GO:0003700">
    <property type="term" value="F:DNA-binding transcription factor activity"/>
    <property type="evidence" value="ECO:0007669"/>
    <property type="project" value="InterPro"/>
</dbReference>
<proteinExistence type="predicted"/>
<gene>
    <name evidence="5" type="primary">melR_2</name>
    <name evidence="5" type="ORF">NCTC11088_01168</name>
</gene>
<dbReference type="InterPro" id="IPR018060">
    <property type="entry name" value="HTH_AraC"/>
</dbReference>
<dbReference type="RefSeq" id="WP_004820033.1">
    <property type="nucleotide sequence ID" value="NZ_UGTH01000001.1"/>
</dbReference>
<evidence type="ECO:0000313" key="5">
    <source>
        <dbReference type="EMBL" id="SUB75375.1"/>
    </source>
</evidence>
<reference evidence="5 6" key="1">
    <citation type="submission" date="2018-06" db="EMBL/GenBank/DDBJ databases">
        <authorList>
            <consortium name="Pathogen Informatics"/>
            <person name="Doyle S."/>
        </authorList>
    </citation>
    <scope>NUCLEOTIDE SEQUENCE [LARGE SCALE GENOMIC DNA]</scope>
    <source>
        <strain evidence="5 6">NCTC11088</strain>
    </source>
</reference>
<name>A0A379DCU0_9FIRM</name>
<evidence type="ECO:0000313" key="6">
    <source>
        <dbReference type="Proteomes" id="UP000254777"/>
    </source>
</evidence>
<dbReference type="Gene3D" id="1.10.10.60">
    <property type="entry name" value="Homeodomain-like"/>
    <property type="match status" value="2"/>
</dbReference>
<keyword evidence="2" id="KW-0238">DNA-binding</keyword>
<dbReference type="PRINTS" id="PR00032">
    <property type="entry name" value="HTHARAC"/>
</dbReference>
<dbReference type="InterPro" id="IPR053142">
    <property type="entry name" value="PchR_regulatory_protein"/>
</dbReference>
<evidence type="ECO:0000256" key="2">
    <source>
        <dbReference type="ARBA" id="ARBA00023125"/>
    </source>
</evidence>
<dbReference type="InterPro" id="IPR009057">
    <property type="entry name" value="Homeodomain-like_sf"/>
</dbReference>
<dbReference type="Proteomes" id="UP000254777">
    <property type="component" value="Unassembled WGS sequence"/>
</dbReference>
<dbReference type="PANTHER" id="PTHR47893">
    <property type="entry name" value="REGULATORY PROTEIN PCHR"/>
    <property type="match status" value="1"/>
</dbReference>
<dbReference type="Pfam" id="PF12833">
    <property type="entry name" value="HTH_18"/>
    <property type="match status" value="1"/>
</dbReference>
<keyword evidence="3" id="KW-0804">Transcription</keyword>